<dbReference type="PROSITE" id="PS50110">
    <property type="entry name" value="RESPONSE_REGULATORY"/>
    <property type="match status" value="2"/>
</dbReference>
<dbReference type="EMBL" id="JABXXR010000005">
    <property type="protein sequence ID" value="NVN39268.1"/>
    <property type="molecule type" value="Genomic_DNA"/>
</dbReference>
<feature type="domain" description="Response regulatory" evidence="6">
    <location>
        <begin position="549"/>
        <end position="659"/>
    </location>
</feature>
<reference evidence="7 8" key="1">
    <citation type="submission" date="2020-06" db="EMBL/GenBank/DDBJ databases">
        <title>Description of novel acetic acid bacteria.</title>
        <authorList>
            <person name="Sombolestani A."/>
        </authorList>
    </citation>
    <scope>NUCLEOTIDE SEQUENCE [LARGE SCALE GENOMIC DNA]</scope>
    <source>
        <strain evidence="7 8">LMG 27010</strain>
    </source>
</reference>
<dbReference type="PANTHER" id="PTHR43065:SF42">
    <property type="entry name" value="TWO-COMPONENT SENSOR PPRA"/>
    <property type="match status" value="1"/>
</dbReference>
<proteinExistence type="predicted"/>
<organism evidence="7 8">
    <name type="scientific">Ameyamaea chiangmaiensis</name>
    <dbReference type="NCBI Taxonomy" id="442969"/>
    <lineage>
        <taxon>Bacteria</taxon>
        <taxon>Pseudomonadati</taxon>
        <taxon>Pseudomonadota</taxon>
        <taxon>Alphaproteobacteria</taxon>
        <taxon>Acetobacterales</taxon>
        <taxon>Acetobacteraceae</taxon>
        <taxon>Ameyamaea</taxon>
    </lineage>
</organism>
<accession>A0A850P5R0</accession>
<name>A0A850P5R0_9PROT</name>
<feature type="modified residue" description="4-aspartylphosphate" evidence="4">
    <location>
        <position position="55"/>
    </location>
</feature>
<dbReference type="PANTHER" id="PTHR43065">
    <property type="entry name" value="SENSOR HISTIDINE KINASE"/>
    <property type="match status" value="1"/>
</dbReference>
<evidence type="ECO:0000259" key="5">
    <source>
        <dbReference type="PROSITE" id="PS50109"/>
    </source>
</evidence>
<comment type="caution">
    <text evidence="7">The sequence shown here is derived from an EMBL/GenBank/DDBJ whole genome shotgun (WGS) entry which is preliminary data.</text>
</comment>
<dbReference type="AlphaFoldDB" id="A0A850P5R0"/>
<dbReference type="Gene3D" id="3.30.565.10">
    <property type="entry name" value="Histidine kinase-like ATPase, C-terminal domain"/>
    <property type="match status" value="1"/>
</dbReference>
<dbReference type="PRINTS" id="PR00344">
    <property type="entry name" value="BCTRLSENSOR"/>
</dbReference>
<dbReference type="Gene3D" id="3.40.50.2300">
    <property type="match status" value="2"/>
</dbReference>
<feature type="modified residue" description="4-aspartylphosphate" evidence="4">
    <location>
        <position position="599"/>
    </location>
</feature>
<feature type="domain" description="Response regulatory" evidence="6">
    <location>
        <begin position="6"/>
        <end position="120"/>
    </location>
</feature>
<dbReference type="Pfam" id="PF00512">
    <property type="entry name" value="HisKA"/>
    <property type="match status" value="1"/>
</dbReference>
<keyword evidence="8" id="KW-1185">Reference proteome</keyword>
<evidence type="ECO:0000313" key="7">
    <source>
        <dbReference type="EMBL" id="NVN39268.1"/>
    </source>
</evidence>
<dbReference type="InterPro" id="IPR003594">
    <property type="entry name" value="HATPase_dom"/>
</dbReference>
<comment type="catalytic activity">
    <reaction evidence="1">
        <text>ATP + protein L-histidine = ADP + protein N-phospho-L-histidine.</text>
        <dbReference type="EC" id="2.7.13.3"/>
    </reaction>
</comment>
<dbReference type="InterPro" id="IPR011006">
    <property type="entry name" value="CheY-like_superfamily"/>
</dbReference>
<dbReference type="Pfam" id="PF08448">
    <property type="entry name" value="PAS_4"/>
    <property type="match status" value="1"/>
</dbReference>
<dbReference type="CDD" id="cd00082">
    <property type="entry name" value="HisKA"/>
    <property type="match status" value="1"/>
</dbReference>
<dbReference type="InterPro" id="IPR036097">
    <property type="entry name" value="HisK_dim/P_sf"/>
</dbReference>
<dbReference type="EC" id="2.7.13.3" evidence="2"/>
<protein>
    <recommendedName>
        <fullName evidence="2">histidine kinase</fullName>
        <ecNumber evidence="2">2.7.13.3</ecNumber>
    </recommendedName>
</protein>
<dbReference type="GO" id="GO:0000155">
    <property type="term" value="F:phosphorelay sensor kinase activity"/>
    <property type="evidence" value="ECO:0007669"/>
    <property type="project" value="InterPro"/>
</dbReference>
<dbReference type="SMART" id="SM00448">
    <property type="entry name" value="REC"/>
    <property type="match status" value="2"/>
</dbReference>
<dbReference type="RefSeq" id="WP_176612280.1">
    <property type="nucleotide sequence ID" value="NZ_JABXXR010000005.1"/>
</dbReference>
<dbReference type="SUPFAM" id="SSF55785">
    <property type="entry name" value="PYP-like sensor domain (PAS domain)"/>
    <property type="match status" value="1"/>
</dbReference>
<dbReference type="InterPro" id="IPR013656">
    <property type="entry name" value="PAS_4"/>
</dbReference>
<evidence type="ECO:0000259" key="6">
    <source>
        <dbReference type="PROSITE" id="PS50110"/>
    </source>
</evidence>
<dbReference type="Pfam" id="PF02518">
    <property type="entry name" value="HATPase_c"/>
    <property type="match status" value="1"/>
</dbReference>
<keyword evidence="3 4" id="KW-0597">Phosphoprotein</keyword>
<dbReference type="InterPro" id="IPR004358">
    <property type="entry name" value="Sig_transdc_His_kin-like_C"/>
</dbReference>
<dbReference type="InterPro" id="IPR003661">
    <property type="entry name" value="HisK_dim/P_dom"/>
</dbReference>
<evidence type="ECO:0000256" key="1">
    <source>
        <dbReference type="ARBA" id="ARBA00000085"/>
    </source>
</evidence>
<dbReference type="Pfam" id="PF00072">
    <property type="entry name" value="Response_reg"/>
    <property type="match status" value="2"/>
</dbReference>
<dbReference type="CDD" id="cd17546">
    <property type="entry name" value="REC_hyHK_CKI1_RcsC-like"/>
    <property type="match status" value="1"/>
</dbReference>
<dbReference type="SMART" id="SM00388">
    <property type="entry name" value="HisKA"/>
    <property type="match status" value="1"/>
</dbReference>
<dbReference type="Gene3D" id="3.30.450.20">
    <property type="entry name" value="PAS domain"/>
    <property type="match status" value="1"/>
</dbReference>
<dbReference type="InterPro" id="IPR035965">
    <property type="entry name" value="PAS-like_dom_sf"/>
</dbReference>
<dbReference type="SUPFAM" id="SSF52172">
    <property type="entry name" value="CheY-like"/>
    <property type="match status" value="2"/>
</dbReference>
<dbReference type="InterPro" id="IPR005467">
    <property type="entry name" value="His_kinase_dom"/>
</dbReference>
<dbReference type="Gene3D" id="1.10.287.130">
    <property type="match status" value="1"/>
</dbReference>
<evidence type="ECO:0000313" key="8">
    <source>
        <dbReference type="Proteomes" id="UP000585665"/>
    </source>
</evidence>
<dbReference type="PROSITE" id="PS50109">
    <property type="entry name" value="HIS_KIN"/>
    <property type="match status" value="1"/>
</dbReference>
<evidence type="ECO:0000256" key="2">
    <source>
        <dbReference type="ARBA" id="ARBA00012438"/>
    </source>
</evidence>
<dbReference type="InterPro" id="IPR001789">
    <property type="entry name" value="Sig_transdc_resp-reg_receiver"/>
</dbReference>
<dbReference type="Proteomes" id="UP000585665">
    <property type="component" value="Unassembled WGS sequence"/>
</dbReference>
<evidence type="ECO:0000256" key="3">
    <source>
        <dbReference type="ARBA" id="ARBA00022553"/>
    </source>
</evidence>
<evidence type="ECO:0000256" key="4">
    <source>
        <dbReference type="PROSITE-ProRule" id="PRU00169"/>
    </source>
</evidence>
<feature type="domain" description="Histidine kinase" evidence="5">
    <location>
        <begin position="277"/>
        <end position="525"/>
    </location>
</feature>
<dbReference type="SUPFAM" id="SSF47384">
    <property type="entry name" value="Homodimeric domain of signal transducing histidine kinase"/>
    <property type="match status" value="1"/>
</dbReference>
<dbReference type="SMART" id="SM00387">
    <property type="entry name" value="HATPase_c"/>
    <property type="match status" value="1"/>
</dbReference>
<dbReference type="SUPFAM" id="SSF55874">
    <property type="entry name" value="ATPase domain of HSP90 chaperone/DNA topoisomerase II/histidine kinase"/>
    <property type="match status" value="1"/>
</dbReference>
<dbReference type="InterPro" id="IPR036890">
    <property type="entry name" value="HATPase_C_sf"/>
</dbReference>
<sequence>MTARPLVLIVDDESEILVALTDLLEDSFEVLSTTAPARALEILHRNPGIAVIISDQRMPGIPGDVFLTRARALSDAQAILLTGYADIGAVAAALNQGRISFYSHKPWEPDAMLAMVRQAAERFRLEGELRTERMLLGALMANLRSGLSFKDWSGRFVRVNDLAAATFAADPVDCVGHREVDLCAPGQRARVEAAEQRLAANGRDEETFLVPPDEPGAGRWREVTRVQLAGRGRDLDGHENEGVWSVTIDRDVTARVEMEQRLRQAEKMQALGTLSGGIAHDFNNLLTAVIGSLELVGDMVAPDPAVARLLDNATTAAQRGAVLTRRLLNFSRPRDLQIHSVDACALISGMRDLLAQSTVSRPDLDQTPGGGGACVLDLAGVPGAGRLPQVRTDSGQLEMALLNLCINARDAMPGGGTIRIEARAEQVEPDAALKGVAGGGGAATVATLPAGAYVVIAVVDEGLGMSTETAARIFEPFFTTKDIGRGTGLGLSMVYGFVRHCGGDVRVDSAPGRGTRMELWLPAEAACDPVTEPVSSAVTATGAPTGPLHVLVVDDEALVRAVTAGFLMQAGHTVVEAEDGEEALSLIRKGEPFDLVVMDLLMPVMGGVECARRILEERPSQKIIFVTGFADMDTLPDGARVLAKPFTPQALAAALREVAGG</sequence>
<gene>
    <name evidence="7" type="ORF">HUK82_01635</name>
</gene>